<dbReference type="RefSeq" id="WP_023050649.1">
    <property type="nucleotide sequence ID" value="NZ_CP173065.2"/>
</dbReference>
<dbReference type="InterPro" id="IPR036640">
    <property type="entry name" value="ABC1_TM_sf"/>
</dbReference>
<keyword evidence="12" id="KW-1185">Reference proteome</keyword>
<dbReference type="InterPro" id="IPR027417">
    <property type="entry name" value="P-loop_NTPase"/>
</dbReference>
<feature type="transmembrane region" description="Helical" evidence="8">
    <location>
        <begin position="253"/>
        <end position="273"/>
    </location>
</feature>
<evidence type="ECO:0000256" key="2">
    <source>
        <dbReference type="ARBA" id="ARBA00022448"/>
    </source>
</evidence>
<feature type="transmembrane region" description="Helical" evidence="8">
    <location>
        <begin position="140"/>
        <end position="161"/>
    </location>
</feature>
<dbReference type="PROSITE" id="PS00211">
    <property type="entry name" value="ABC_TRANSPORTER_1"/>
    <property type="match status" value="1"/>
</dbReference>
<dbReference type="HOGENOM" id="CLU_000604_84_4_0"/>
<evidence type="ECO:0000256" key="8">
    <source>
        <dbReference type="SAM" id="Phobius"/>
    </source>
</evidence>
<feature type="domain" description="ABC transmembrane type-1" evidence="10">
    <location>
        <begin position="23"/>
        <end position="308"/>
    </location>
</feature>
<dbReference type="SMART" id="SM00382">
    <property type="entry name" value="AAA"/>
    <property type="match status" value="1"/>
</dbReference>
<dbReference type="GO" id="GO:0016887">
    <property type="term" value="F:ATP hydrolysis activity"/>
    <property type="evidence" value="ECO:0007669"/>
    <property type="project" value="InterPro"/>
</dbReference>
<evidence type="ECO:0000259" key="10">
    <source>
        <dbReference type="PROSITE" id="PS50929"/>
    </source>
</evidence>
<feature type="transmembrane region" description="Helical" evidence="8">
    <location>
        <begin position="63"/>
        <end position="82"/>
    </location>
</feature>
<dbReference type="FunFam" id="3.40.50.300:FF:000287">
    <property type="entry name" value="Multidrug ABC transporter ATP-binding protein"/>
    <property type="match status" value="1"/>
</dbReference>
<reference evidence="11 12" key="1">
    <citation type="submission" date="2013-08" db="EMBL/GenBank/DDBJ databases">
        <authorList>
            <person name="Weinstock G."/>
            <person name="Sodergren E."/>
            <person name="Wylie T."/>
            <person name="Fulton L."/>
            <person name="Fulton R."/>
            <person name="Fronick C."/>
            <person name="O'Laughlin M."/>
            <person name="Godfrey J."/>
            <person name="Miner T."/>
            <person name="Herter B."/>
            <person name="Appelbaum E."/>
            <person name="Cordes M."/>
            <person name="Lek S."/>
            <person name="Wollam A."/>
            <person name="Pepin K.H."/>
            <person name="Palsikar V.B."/>
            <person name="Mitreva M."/>
            <person name="Wilson R.K."/>
        </authorList>
    </citation>
    <scope>NUCLEOTIDE SEQUENCE [LARGE SCALE GENOMIC DNA]</scope>
    <source>
        <strain evidence="11 12">ATCC BAA-474</strain>
    </source>
</reference>
<evidence type="ECO:0000256" key="5">
    <source>
        <dbReference type="ARBA" id="ARBA00022840"/>
    </source>
</evidence>
<dbReference type="PANTHER" id="PTHR43394:SF1">
    <property type="entry name" value="ATP-BINDING CASSETTE SUB-FAMILY B MEMBER 10, MITOCHONDRIAL"/>
    <property type="match status" value="1"/>
</dbReference>
<dbReference type="EMBL" id="AXZF01000039">
    <property type="protein sequence ID" value="ERT69004.1"/>
    <property type="molecule type" value="Genomic_DNA"/>
</dbReference>
<dbReference type="Gene3D" id="3.40.50.300">
    <property type="entry name" value="P-loop containing nucleotide triphosphate hydrolases"/>
    <property type="match status" value="1"/>
</dbReference>
<dbReference type="InterPro" id="IPR039421">
    <property type="entry name" value="Type_1_exporter"/>
</dbReference>
<dbReference type="PANTHER" id="PTHR43394">
    <property type="entry name" value="ATP-DEPENDENT PERMEASE MDL1, MITOCHONDRIAL"/>
    <property type="match status" value="1"/>
</dbReference>
<feature type="transmembrane region" description="Helical" evidence="8">
    <location>
        <begin position="21"/>
        <end position="43"/>
    </location>
</feature>
<keyword evidence="5" id="KW-0067">ATP-binding</keyword>
<feature type="transmembrane region" description="Helical" evidence="8">
    <location>
        <begin position="167"/>
        <end position="184"/>
    </location>
</feature>
<evidence type="ECO:0000313" key="11">
    <source>
        <dbReference type="EMBL" id="ERT69004.1"/>
    </source>
</evidence>
<accession>U7VCY5</accession>
<dbReference type="Pfam" id="PF00664">
    <property type="entry name" value="ABC_membrane"/>
    <property type="match status" value="1"/>
</dbReference>
<keyword evidence="6 8" id="KW-1133">Transmembrane helix</keyword>
<organism evidence="11 12">
    <name type="scientific">Cetobacterium somerae ATCC BAA-474</name>
    <dbReference type="NCBI Taxonomy" id="1319815"/>
    <lineage>
        <taxon>Bacteria</taxon>
        <taxon>Fusobacteriati</taxon>
        <taxon>Fusobacteriota</taxon>
        <taxon>Fusobacteriia</taxon>
        <taxon>Fusobacteriales</taxon>
        <taxon>Fusobacteriaceae</taxon>
        <taxon>Cetobacterium</taxon>
    </lineage>
</organism>
<dbReference type="STRING" id="1319815.HMPREF0202_01109"/>
<keyword evidence="4" id="KW-0547">Nucleotide-binding</keyword>
<evidence type="ECO:0008006" key="13">
    <source>
        <dbReference type="Google" id="ProtNLM"/>
    </source>
</evidence>
<dbReference type="InterPro" id="IPR017871">
    <property type="entry name" value="ABC_transporter-like_CS"/>
</dbReference>
<dbReference type="GO" id="GO:0005524">
    <property type="term" value="F:ATP binding"/>
    <property type="evidence" value="ECO:0007669"/>
    <property type="project" value="UniProtKB-KW"/>
</dbReference>
<name>U7VCY5_9FUSO</name>
<dbReference type="Proteomes" id="UP000017081">
    <property type="component" value="Unassembled WGS sequence"/>
</dbReference>
<keyword evidence="2" id="KW-0813">Transport</keyword>
<keyword evidence="7 8" id="KW-0472">Membrane</keyword>
<dbReference type="Pfam" id="PF00005">
    <property type="entry name" value="ABC_tran"/>
    <property type="match status" value="1"/>
</dbReference>
<comment type="subcellular location">
    <subcellularLocation>
        <location evidence="1">Cell membrane</location>
        <topology evidence="1">Multi-pass membrane protein</topology>
    </subcellularLocation>
</comment>
<sequence>MKIKNKILKNLLPYLLEHRKKLITLSFIAILGNGLTLIGPYLIGKGINILKLQMSHTDIISLGKITLLLGTVYTLGAFLTFIQNITMNRISQQIVWRMRKESFEKLHKFSLKFFDNNSHGNIISIMINDIDNISSSISQIGTQVVVSILTIIITLGIITYISPTLTLVQIILVFVTGGFLRKLTLKSREKMREQQRYLGELSGYVEEMLMGEAEVKSFTYEENAIKNFKSLNEKYKENAIKAYFFTGFSYPSLNYIGNIGYALIVLIGSIFILNNEITLGGLSSFIIYSRMFNRPIANISDVYSIIQTVLVSAERFFTLVNQDEEKETGDKKVILEQAKGDIQFIDVTFGYQKEQKIIDKFTFEAKPGNMIAIVGPTGAGKTTITNLLMRFYDIDSGKIIIDGIDIRRYSRGELRKLFGMVLQDTWIFTGTIKENIVYGNENVTEAEIINAAKLACAHDFIIKLSQGYETKISEDNITLSQGQKQLITIARAILRNPRFLILDEATSGVDTRTEMRLQKAMENLIHGRTSFVIAHRLSTIKSANLILVIKDGKIEEQGTHKKLMDKKGFYYTMFNEQYTN</sequence>
<dbReference type="InterPro" id="IPR003439">
    <property type="entry name" value="ABC_transporter-like_ATP-bd"/>
</dbReference>
<keyword evidence="3 8" id="KW-0812">Transmembrane</keyword>
<dbReference type="CDD" id="cd18547">
    <property type="entry name" value="ABC_6TM_Tm288_like"/>
    <property type="match status" value="1"/>
</dbReference>
<dbReference type="PROSITE" id="PS50929">
    <property type="entry name" value="ABC_TM1F"/>
    <property type="match status" value="1"/>
</dbReference>
<dbReference type="InterPro" id="IPR003593">
    <property type="entry name" value="AAA+_ATPase"/>
</dbReference>
<dbReference type="PROSITE" id="PS50893">
    <property type="entry name" value="ABC_TRANSPORTER_2"/>
    <property type="match status" value="1"/>
</dbReference>
<protein>
    <recommendedName>
        <fullName evidence="13">ABC transporter, ATP-binding protein</fullName>
    </recommendedName>
</protein>
<comment type="caution">
    <text evidence="11">The sequence shown here is derived from an EMBL/GenBank/DDBJ whole genome shotgun (WGS) entry which is preliminary data.</text>
</comment>
<dbReference type="Gene3D" id="1.20.1560.10">
    <property type="entry name" value="ABC transporter type 1, transmembrane domain"/>
    <property type="match status" value="1"/>
</dbReference>
<dbReference type="InterPro" id="IPR011527">
    <property type="entry name" value="ABC1_TM_dom"/>
</dbReference>
<evidence type="ECO:0000256" key="6">
    <source>
        <dbReference type="ARBA" id="ARBA00022989"/>
    </source>
</evidence>
<gene>
    <name evidence="11" type="ORF">HMPREF0202_01109</name>
</gene>
<dbReference type="AlphaFoldDB" id="U7VCY5"/>
<dbReference type="GO" id="GO:0015421">
    <property type="term" value="F:ABC-type oligopeptide transporter activity"/>
    <property type="evidence" value="ECO:0007669"/>
    <property type="project" value="TreeGrafter"/>
</dbReference>
<evidence type="ECO:0000256" key="7">
    <source>
        <dbReference type="ARBA" id="ARBA00023136"/>
    </source>
</evidence>
<dbReference type="PATRIC" id="fig|1319815.3.peg.1066"/>
<evidence type="ECO:0000256" key="4">
    <source>
        <dbReference type="ARBA" id="ARBA00022741"/>
    </source>
</evidence>
<evidence type="ECO:0000313" key="12">
    <source>
        <dbReference type="Proteomes" id="UP000017081"/>
    </source>
</evidence>
<dbReference type="eggNOG" id="COG1132">
    <property type="taxonomic scope" value="Bacteria"/>
</dbReference>
<evidence type="ECO:0000256" key="1">
    <source>
        <dbReference type="ARBA" id="ARBA00004651"/>
    </source>
</evidence>
<proteinExistence type="predicted"/>
<dbReference type="SUPFAM" id="SSF90123">
    <property type="entry name" value="ABC transporter transmembrane region"/>
    <property type="match status" value="1"/>
</dbReference>
<dbReference type="GO" id="GO:0005886">
    <property type="term" value="C:plasma membrane"/>
    <property type="evidence" value="ECO:0007669"/>
    <property type="project" value="UniProtKB-SubCell"/>
</dbReference>
<evidence type="ECO:0000256" key="3">
    <source>
        <dbReference type="ARBA" id="ARBA00022692"/>
    </source>
</evidence>
<dbReference type="SUPFAM" id="SSF52540">
    <property type="entry name" value="P-loop containing nucleoside triphosphate hydrolases"/>
    <property type="match status" value="1"/>
</dbReference>
<feature type="domain" description="ABC transporter" evidence="9">
    <location>
        <begin position="342"/>
        <end position="576"/>
    </location>
</feature>
<evidence type="ECO:0000259" key="9">
    <source>
        <dbReference type="PROSITE" id="PS50893"/>
    </source>
</evidence>